<reference evidence="10" key="1">
    <citation type="journal article" date="2016" name="Front. Microbiol.">
        <title>Complete Genome Sequence of Clostridium estertheticum DSM 8809, a Microbe Identified in Spoiled Vacuum Packed Beef.</title>
        <authorList>
            <person name="Yu Z."/>
            <person name="Gunn L."/>
            <person name="Brennan E."/>
            <person name="Reid R."/>
            <person name="Wall P.G."/>
            <person name="Gaora O.P."/>
            <person name="Hurley D."/>
            <person name="Bolton D."/>
            <person name="Fanning S."/>
        </authorList>
    </citation>
    <scope>NUCLEOTIDE SEQUENCE [LARGE SCALE GENOMIC DNA]</scope>
    <source>
        <strain evidence="10">DSM 8809</strain>
    </source>
</reference>
<evidence type="ECO:0000259" key="7">
    <source>
        <dbReference type="Pfam" id="PF02601"/>
    </source>
</evidence>
<dbReference type="GO" id="GO:0003676">
    <property type="term" value="F:nucleic acid binding"/>
    <property type="evidence" value="ECO:0007669"/>
    <property type="project" value="InterPro"/>
</dbReference>
<gene>
    <name evidence="5" type="primary">xseA</name>
    <name evidence="9" type="ORF">A7L45_13475</name>
</gene>
<dbReference type="InterPro" id="IPR020579">
    <property type="entry name" value="Exonuc_VII_lsu_C"/>
</dbReference>
<keyword evidence="4 5" id="KW-0269">Exonuclease</keyword>
<feature type="domain" description="Exonuclease VII large subunit C-terminal" evidence="7">
    <location>
        <begin position="124"/>
        <end position="344"/>
    </location>
</feature>
<keyword evidence="3 5" id="KW-0378">Hydrolase</keyword>
<dbReference type="EMBL" id="CP015756">
    <property type="protein sequence ID" value="APC41011.1"/>
    <property type="molecule type" value="Genomic_DNA"/>
</dbReference>
<organism evidence="9 10">
    <name type="scientific">Clostridium estertheticum subsp. estertheticum</name>
    <dbReference type="NCBI Taxonomy" id="1552"/>
    <lineage>
        <taxon>Bacteria</taxon>
        <taxon>Bacillati</taxon>
        <taxon>Bacillota</taxon>
        <taxon>Clostridia</taxon>
        <taxon>Eubacteriales</taxon>
        <taxon>Clostridiaceae</taxon>
        <taxon>Clostridium</taxon>
    </lineage>
</organism>
<evidence type="ECO:0000259" key="8">
    <source>
        <dbReference type="Pfam" id="PF13742"/>
    </source>
</evidence>
<comment type="subunit">
    <text evidence="5">Heterooligomer composed of large and small subunits.</text>
</comment>
<evidence type="ECO:0000256" key="5">
    <source>
        <dbReference type="HAMAP-Rule" id="MF_00378"/>
    </source>
</evidence>
<comment type="catalytic activity">
    <reaction evidence="5 6">
        <text>Exonucleolytic cleavage in either 5'- to 3'- or 3'- to 5'-direction to yield nucleoside 5'-phosphates.</text>
        <dbReference type="EC" id="3.1.11.6"/>
    </reaction>
</comment>
<feature type="domain" description="OB-fold nucleic acid binding" evidence="8">
    <location>
        <begin position="6"/>
        <end position="101"/>
    </location>
</feature>
<accession>A0A1J0GI74</accession>
<dbReference type="GO" id="GO:0006308">
    <property type="term" value="P:DNA catabolic process"/>
    <property type="evidence" value="ECO:0007669"/>
    <property type="project" value="UniProtKB-UniRule"/>
</dbReference>
<dbReference type="NCBIfam" id="TIGR00237">
    <property type="entry name" value="xseA"/>
    <property type="match status" value="1"/>
</dbReference>
<comment type="subcellular location">
    <subcellularLocation>
        <location evidence="5 6">Cytoplasm</location>
    </subcellularLocation>
</comment>
<evidence type="ECO:0000256" key="6">
    <source>
        <dbReference type="RuleBase" id="RU004355"/>
    </source>
</evidence>
<evidence type="ECO:0000256" key="1">
    <source>
        <dbReference type="ARBA" id="ARBA00022490"/>
    </source>
</evidence>
<sequence>MFIKVITVTALNGYIKKVIDSDFILNNANVKGELSNVKLHSSGHIYFSLKDEFGKVNCVMFKSQAQKLVIIPRDGMNVIIRGRVSVYEKGGAYQVYCDSMETDGEGQLFLAFQNLKEKLQKLGLFDEEHKKIIPSFPRRIGIVTSQTGAAVKDIINVATRRNANVNMLIYPTLVQGVSASSEIEQGIKYFNDSKNVDLIIVARGGGSIEELWAFNEENLAYAIYNSKIPIITGIGHETDFTIADFVCDHRAPTPSSAAEIAVRNLKDLNNEIKSLRELLLRSVEFKFTKEYNKINLLSKTLKVNNPLNFIVNQYTHIDNLRENLNYKFNAKISMEKQKLSKLNALMNAHNPLNVLNRGYAVLQTHENEVISEISILRNIKDVKIILKDGTARFNISNLEEL</sequence>
<comment type="similarity">
    <text evidence="5 6">Belongs to the XseA family.</text>
</comment>
<keyword evidence="2 5" id="KW-0540">Nuclease</keyword>
<dbReference type="Pfam" id="PF02601">
    <property type="entry name" value="Exonuc_VII_L"/>
    <property type="match status" value="1"/>
</dbReference>
<name>A0A1J0GI74_9CLOT</name>
<evidence type="ECO:0000313" key="10">
    <source>
        <dbReference type="Proteomes" id="UP000182569"/>
    </source>
</evidence>
<dbReference type="KEGG" id="ceu:A7L45_13475"/>
<keyword evidence="1 5" id="KW-0963">Cytoplasm</keyword>
<dbReference type="PANTHER" id="PTHR30008">
    <property type="entry name" value="EXODEOXYRIBONUCLEASE 7 LARGE SUBUNIT"/>
    <property type="match status" value="1"/>
</dbReference>
<dbReference type="EC" id="3.1.11.6" evidence="5"/>
<evidence type="ECO:0000313" key="9">
    <source>
        <dbReference type="EMBL" id="APC41011.1"/>
    </source>
</evidence>
<dbReference type="InterPro" id="IPR003753">
    <property type="entry name" value="Exonuc_VII_L"/>
</dbReference>
<dbReference type="AlphaFoldDB" id="A0A1J0GI74"/>
<protein>
    <recommendedName>
        <fullName evidence="5">Exodeoxyribonuclease 7 large subunit</fullName>
        <ecNumber evidence="5">3.1.11.6</ecNumber>
    </recommendedName>
    <alternativeName>
        <fullName evidence="5">Exodeoxyribonuclease VII large subunit</fullName>
        <shortName evidence="5">Exonuclease VII large subunit</shortName>
    </alternativeName>
</protein>
<dbReference type="CDD" id="cd04489">
    <property type="entry name" value="ExoVII_LU_OBF"/>
    <property type="match status" value="1"/>
</dbReference>
<dbReference type="InterPro" id="IPR025824">
    <property type="entry name" value="OB-fold_nuc-bd_dom"/>
</dbReference>
<evidence type="ECO:0000256" key="2">
    <source>
        <dbReference type="ARBA" id="ARBA00022722"/>
    </source>
</evidence>
<keyword evidence="10" id="KW-1185">Reference proteome</keyword>
<dbReference type="OrthoDB" id="9802795at2"/>
<dbReference type="RefSeq" id="WP_071613304.1">
    <property type="nucleotide sequence ID" value="NZ_CP015756.1"/>
</dbReference>
<dbReference type="GO" id="GO:0009318">
    <property type="term" value="C:exodeoxyribonuclease VII complex"/>
    <property type="evidence" value="ECO:0007669"/>
    <property type="project" value="UniProtKB-UniRule"/>
</dbReference>
<dbReference type="Pfam" id="PF13742">
    <property type="entry name" value="tRNA_anti_2"/>
    <property type="match status" value="1"/>
</dbReference>
<dbReference type="PANTHER" id="PTHR30008:SF0">
    <property type="entry name" value="EXODEOXYRIBONUCLEASE 7 LARGE SUBUNIT"/>
    <property type="match status" value="1"/>
</dbReference>
<evidence type="ECO:0000256" key="4">
    <source>
        <dbReference type="ARBA" id="ARBA00022839"/>
    </source>
</evidence>
<dbReference type="STRING" id="1552.A7L45_13475"/>
<dbReference type="HAMAP" id="MF_00378">
    <property type="entry name" value="Exonuc_7_L"/>
    <property type="match status" value="1"/>
</dbReference>
<evidence type="ECO:0000256" key="3">
    <source>
        <dbReference type="ARBA" id="ARBA00022801"/>
    </source>
</evidence>
<comment type="function">
    <text evidence="5">Bidirectionally degrades single-stranded DNA into large acid-insoluble oligonucleotides, which are then degraded further into small acid-soluble oligonucleotides.</text>
</comment>
<dbReference type="GO" id="GO:0005737">
    <property type="term" value="C:cytoplasm"/>
    <property type="evidence" value="ECO:0007669"/>
    <property type="project" value="UniProtKB-SubCell"/>
</dbReference>
<proteinExistence type="inferred from homology"/>
<dbReference type="GO" id="GO:0008855">
    <property type="term" value="F:exodeoxyribonuclease VII activity"/>
    <property type="evidence" value="ECO:0007669"/>
    <property type="project" value="UniProtKB-UniRule"/>
</dbReference>
<dbReference type="Proteomes" id="UP000182569">
    <property type="component" value="Chromosome"/>
</dbReference>